<organism evidence="3 4">
    <name type="scientific">Agrocybe pediades</name>
    <dbReference type="NCBI Taxonomy" id="84607"/>
    <lineage>
        <taxon>Eukaryota</taxon>
        <taxon>Fungi</taxon>
        <taxon>Dikarya</taxon>
        <taxon>Basidiomycota</taxon>
        <taxon>Agaricomycotina</taxon>
        <taxon>Agaricomycetes</taxon>
        <taxon>Agaricomycetidae</taxon>
        <taxon>Agaricales</taxon>
        <taxon>Agaricineae</taxon>
        <taxon>Strophariaceae</taxon>
        <taxon>Agrocybe</taxon>
    </lineage>
</organism>
<protein>
    <recommendedName>
        <fullName evidence="5">Diaminopimelate epimerase-like protein</fullName>
    </recommendedName>
</protein>
<evidence type="ECO:0000313" key="3">
    <source>
        <dbReference type="EMBL" id="KAF4611488.1"/>
    </source>
</evidence>
<gene>
    <name evidence="3" type="ORF">D9613_004135</name>
</gene>
<reference evidence="3 4" key="1">
    <citation type="submission" date="2019-12" db="EMBL/GenBank/DDBJ databases">
        <authorList>
            <person name="Floudas D."/>
            <person name="Bentzer J."/>
            <person name="Ahren D."/>
            <person name="Johansson T."/>
            <person name="Persson P."/>
            <person name="Tunlid A."/>
        </authorList>
    </citation>
    <scope>NUCLEOTIDE SEQUENCE [LARGE SCALE GENOMIC DNA]</scope>
    <source>
        <strain evidence="3 4">CBS 102.39</strain>
    </source>
</reference>
<dbReference type="NCBIfam" id="TIGR00654">
    <property type="entry name" value="PhzF_family"/>
    <property type="match status" value="1"/>
</dbReference>
<keyword evidence="4" id="KW-1185">Reference proteome</keyword>
<evidence type="ECO:0008006" key="5">
    <source>
        <dbReference type="Google" id="ProtNLM"/>
    </source>
</evidence>
<dbReference type="PANTHER" id="PTHR13774:SF17">
    <property type="entry name" value="PHENAZINE BIOSYNTHESIS-LIKE DOMAIN-CONTAINING PROTEIN"/>
    <property type="match status" value="1"/>
</dbReference>
<dbReference type="AlphaFoldDB" id="A0A8H4VIY3"/>
<evidence type="ECO:0000313" key="4">
    <source>
        <dbReference type="Proteomes" id="UP000521872"/>
    </source>
</evidence>
<dbReference type="SUPFAM" id="SSF54506">
    <property type="entry name" value="Diaminopimelate epimerase-like"/>
    <property type="match status" value="1"/>
</dbReference>
<dbReference type="PANTHER" id="PTHR13774">
    <property type="entry name" value="PHENAZINE BIOSYNTHESIS PROTEIN"/>
    <property type="match status" value="1"/>
</dbReference>
<dbReference type="Pfam" id="PF02567">
    <property type="entry name" value="PhzC-PhzF"/>
    <property type="match status" value="1"/>
</dbReference>
<evidence type="ECO:0000256" key="1">
    <source>
        <dbReference type="ARBA" id="ARBA00008270"/>
    </source>
</evidence>
<dbReference type="GO" id="GO:0005737">
    <property type="term" value="C:cytoplasm"/>
    <property type="evidence" value="ECO:0007669"/>
    <property type="project" value="TreeGrafter"/>
</dbReference>
<dbReference type="EMBL" id="JAACJL010000057">
    <property type="protein sequence ID" value="KAF4611488.1"/>
    <property type="molecule type" value="Genomic_DNA"/>
</dbReference>
<sequence>MAATSVPFYLLTAFTSSPFAGNPAAVVIVDTEAYPSETYAKISATLSQPMTAFVSPSNLPSEEAGTIVRSVRYIVPTGYEIPICGHATLAVGKALFDMPDIAQSNVDTILLKNKFGHTLKISKLDGGFYQIRLPSTIPGTIADAEKARLKALVDKAFGRDVAVVDIKTGGETYSRYVLVELDASEDLAGSAVNAQELVPNGFSVNVFTRASTDPEEMCISRMFAPIAVPSPSEDPVCGSAHAVMAPYWHMKDNLTPGKEVKAKQVSARGGDLRVVWDSAENTVKLGGQCAVFVSGVLNVPSQ</sequence>
<comment type="caution">
    <text evidence="3">The sequence shown here is derived from an EMBL/GenBank/DDBJ whole genome shotgun (WGS) entry which is preliminary data.</text>
</comment>
<evidence type="ECO:0000256" key="2">
    <source>
        <dbReference type="ARBA" id="ARBA00023235"/>
    </source>
</evidence>
<dbReference type="Gene3D" id="3.10.310.10">
    <property type="entry name" value="Diaminopimelate Epimerase, Chain A, domain 1"/>
    <property type="match status" value="2"/>
</dbReference>
<dbReference type="PIRSF" id="PIRSF016184">
    <property type="entry name" value="PhzC_PhzF"/>
    <property type="match status" value="1"/>
</dbReference>
<dbReference type="GO" id="GO:0016853">
    <property type="term" value="F:isomerase activity"/>
    <property type="evidence" value="ECO:0007669"/>
    <property type="project" value="UniProtKB-KW"/>
</dbReference>
<comment type="similarity">
    <text evidence="1">Belongs to the PhzF family.</text>
</comment>
<dbReference type="InterPro" id="IPR003719">
    <property type="entry name" value="Phenazine_PhzF-like"/>
</dbReference>
<proteinExistence type="inferred from homology"/>
<accession>A0A8H4VIY3</accession>
<name>A0A8H4VIY3_9AGAR</name>
<dbReference type="Proteomes" id="UP000521872">
    <property type="component" value="Unassembled WGS sequence"/>
</dbReference>
<keyword evidence="2" id="KW-0413">Isomerase</keyword>